<evidence type="ECO:0000256" key="1">
    <source>
        <dbReference type="SAM" id="Coils"/>
    </source>
</evidence>
<organism evidence="3 4">
    <name type="scientific">Chiayiivirga flava</name>
    <dbReference type="NCBI Taxonomy" id="659595"/>
    <lineage>
        <taxon>Bacteria</taxon>
        <taxon>Pseudomonadati</taxon>
        <taxon>Pseudomonadota</taxon>
        <taxon>Gammaproteobacteria</taxon>
        <taxon>Lysobacterales</taxon>
        <taxon>Lysobacteraceae</taxon>
        <taxon>Chiayiivirga</taxon>
    </lineage>
</organism>
<gene>
    <name evidence="3" type="ORF">HNQ52_001752</name>
</gene>
<dbReference type="InterPro" id="IPR001173">
    <property type="entry name" value="Glyco_trans_2-like"/>
</dbReference>
<evidence type="ECO:0000313" key="4">
    <source>
        <dbReference type="Proteomes" id="UP000521199"/>
    </source>
</evidence>
<evidence type="ECO:0000259" key="2">
    <source>
        <dbReference type="Pfam" id="PF00535"/>
    </source>
</evidence>
<dbReference type="CDD" id="cd03801">
    <property type="entry name" value="GT4_PimA-like"/>
    <property type="match status" value="1"/>
</dbReference>
<sequence>MNPVPDPSDRLLPLLCLVSREPWTAARLARATGPLRDAFEMVVVLRSDERVDAEGFPTLVVERSDAPASAALHALAQARPGRDALLLDADTQLPAAWWPRLLAAANVDGDSGVFSPLGSADLGSDADAAALDARCRAVSDHAVLPCAGWSGALSLWRASALSRLSRDGRDGELPVGVGGAMLDHLCVGTSQRTAAGALADALRARLQALGAQPLPLYGLDGRAVVLHVLHGWGGGAQRFVADLARADTQRHHVVLVAQGSPERRCHGEALALHADVQAAPLRRWPLAAPIAATAGESAEYRAILATVLRDFGIGGVLVSSLIGHSLDALRTGLPTAVVCHDYYPLWPRLHADFDDAARDFSATAIAEALRDTRGFEFSETRPEAWIALRAAYLDALARADVALIAPSDTVQRNLLRIEPALAQRTWHRIEHGFAPFAQALPAIDTDADRDTLRIVVVGRINGAKGEHLLAELLPQLPERVELVLLGGGAAAMRFFGRRGVHVAMNYERDALPALLAQLRPDAALLASTVAETYSYTLSELWQLGVPVIATRLGSFAERIEHGRDGLLVAPEAQALARLLAQLRDDRAPLQALRAAARPALPTLPAMAARYADALPAQPAPAAPPLRAMLGAAPLQTEAALARRAAELRAAHVLLAQRQRELEQRADWAATQERIARDRTRWAKSLETQTNELTALAARLQGEVDARGAWAQTLLAETERLKALVVSEQTRLDAEIARERDAHARTRNLLDDILRSSSWRLTKPLRWARRRIEALPARAAFQAKRALALRHRFQRSLKLRGLGGTLRRIGDEFKPAQPSTALVLPQTQPDDAPLPALPQPEAPRASIVVPVYNHFHHTRTCLAALAAMTDASTFEVIVVDDCSGDESAQRLPQVPGLRYVRNAQNLGFIGACNAGAAIANGEFIVFLNNDTAVQPGWLDALLDTFERHDNVGLVGAKLVYPDGRLQEAGGIVFSDGSGWNYGRFDDPADARYNYVRDVDYCSGAAIALRASLFRSFGGFDSHYAPAYYEDTDLAMKVRAAGLRVLYQPASVVVHFEGVTSGTDVAGSGTKRFQAINQQKFVERWREVLATHVPPGTDIAIAREQRATRRVLVIDATTPQPDHDSGSLRLVNLMKVLRADGCAVTFFADNRAWVETYTAALQQLGIEVLWHPWLSEPVRWFADNGKRFDLVFISRHYIASSYVGLVRLHAPQATLVFDTVDLHYLREQREAALSGREDLARTAAQTRDKELALIRSCDATLVVSPVERELLAREAPGARVEVLSNVHEVFGRRRDFAQRRDLVFVGGFQHPPNIDAATWFVHEIFPRVRARLPDVRFHLVGSRATDAVRALGDIDGVVFHGFVADLEPMLDDIRLAVAPLRYGAGVKGKVNMSMSYGQPVIATPIAVEGMHAEAGRDVLVAQEPAEFADAIVRAYEDEALWTSLSDHGLDNVRRHFSFEAARDAVRGLFRTA</sequence>
<keyword evidence="3" id="KW-0808">Transferase</keyword>
<dbReference type="Pfam" id="PF13692">
    <property type="entry name" value="Glyco_trans_1_4"/>
    <property type="match status" value="2"/>
</dbReference>
<dbReference type="Gene3D" id="3.90.550.10">
    <property type="entry name" value="Spore Coat Polysaccharide Biosynthesis Protein SpsA, Chain A"/>
    <property type="match status" value="1"/>
</dbReference>
<name>A0A7W8D5C9_9GAMM</name>
<dbReference type="PANTHER" id="PTHR43179">
    <property type="entry name" value="RHAMNOSYLTRANSFERASE WBBL"/>
    <property type="match status" value="1"/>
</dbReference>
<dbReference type="EMBL" id="JACHHP010000003">
    <property type="protein sequence ID" value="MBB5208210.1"/>
    <property type="molecule type" value="Genomic_DNA"/>
</dbReference>
<accession>A0A7W8D5C9</accession>
<dbReference type="Gene3D" id="3.40.50.2000">
    <property type="entry name" value="Glycogen Phosphorylase B"/>
    <property type="match status" value="2"/>
</dbReference>
<dbReference type="SUPFAM" id="SSF53448">
    <property type="entry name" value="Nucleotide-diphospho-sugar transferases"/>
    <property type="match status" value="1"/>
</dbReference>
<evidence type="ECO:0000313" key="3">
    <source>
        <dbReference type="EMBL" id="MBB5208210.1"/>
    </source>
</evidence>
<dbReference type="CDD" id="cd04186">
    <property type="entry name" value="GT_2_like_c"/>
    <property type="match status" value="1"/>
</dbReference>
<reference evidence="3 4" key="1">
    <citation type="submission" date="2020-08" db="EMBL/GenBank/DDBJ databases">
        <title>Genomic Encyclopedia of Type Strains, Phase IV (KMG-IV): sequencing the most valuable type-strain genomes for metagenomic binning, comparative biology and taxonomic classification.</title>
        <authorList>
            <person name="Goeker M."/>
        </authorList>
    </citation>
    <scope>NUCLEOTIDE SEQUENCE [LARGE SCALE GENOMIC DNA]</scope>
    <source>
        <strain evidence="3 4">DSM 24163</strain>
    </source>
</reference>
<dbReference type="InterPro" id="IPR029044">
    <property type="entry name" value="Nucleotide-diphossugar_trans"/>
</dbReference>
<dbReference type="Proteomes" id="UP000521199">
    <property type="component" value="Unassembled WGS sequence"/>
</dbReference>
<dbReference type="SUPFAM" id="SSF53756">
    <property type="entry name" value="UDP-Glycosyltransferase/glycogen phosphorylase"/>
    <property type="match status" value="2"/>
</dbReference>
<dbReference type="PANTHER" id="PTHR43179:SF7">
    <property type="entry name" value="RHAMNOSYLTRANSFERASE WBBL"/>
    <property type="match status" value="1"/>
</dbReference>
<proteinExistence type="predicted"/>
<dbReference type="GO" id="GO:0016740">
    <property type="term" value="F:transferase activity"/>
    <property type="evidence" value="ECO:0007669"/>
    <property type="project" value="UniProtKB-KW"/>
</dbReference>
<dbReference type="Pfam" id="PF00535">
    <property type="entry name" value="Glycos_transf_2"/>
    <property type="match status" value="1"/>
</dbReference>
<keyword evidence="1" id="KW-0175">Coiled coil</keyword>
<comment type="caution">
    <text evidence="3">The sequence shown here is derived from an EMBL/GenBank/DDBJ whole genome shotgun (WGS) entry which is preliminary data.</text>
</comment>
<feature type="domain" description="Glycosyltransferase 2-like" evidence="2">
    <location>
        <begin position="845"/>
        <end position="978"/>
    </location>
</feature>
<feature type="coiled-coil region" evidence="1">
    <location>
        <begin position="644"/>
        <end position="702"/>
    </location>
</feature>
<protein>
    <submittedName>
        <fullName evidence="3">GT2 family glycosyltransferase</fullName>
    </submittedName>
</protein>
<keyword evidence="4" id="KW-1185">Reference proteome</keyword>